<dbReference type="SUPFAM" id="SSF54427">
    <property type="entry name" value="NTF2-like"/>
    <property type="match status" value="1"/>
</dbReference>
<dbReference type="AlphaFoldDB" id="A0A0U0XM15"/>
<comment type="caution">
    <text evidence="1">The sequence shown here is derived from an EMBL/GenBank/DDBJ whole genome shotgun (WGS) entry which is preliminary data.</text>
</comment>
<proteinExistence type="predicted"/>
<evidence type="ECO:0000313" key="3">
    <source>
        <dbReference type="Proteomes" id="UP000038487"/>
    </source>
</evidence>
<protein>
    <submittedName>
        <fullName evidence="2">Nuclear transport factor 2 family protein</fullName>
    </submittedName>
</protein>
<dbReference type="Proteomes" id="UP000284557">
    <property type="component" value="Unassembled WGS sequence"/>
</dbReference>
<dbReference type="GeneID" id="93380568"/>
<evidence type="ECO:0000313" key="1">
    <source>
        <dbReference type="EMBL" id="CPT20498.1"/>
    </source>
</evidence>
<accession>A0A0U0XM15</accession>
<reference evidence="1 3" key="1">
    <citation type="submission" date="2015-03" db="EMBL/GenBank/DDBJ databases">
        <authorList>
            <consortium name="Pathogen Informatics"/>
            <person name="Murphy D."/>
        </authorList>
    </citation>
    <scope>NUCLEOTIDE SEQUENCE [LARGE SCALE GENOMIC DNA]</scope>
    <source>
        <strain evidence="1 3">PAP036</strain>
    </source>
</reference>
<organism evidence="1 3">
    <name type="scientific">Mycobacteroides abscessus</name>
    <dbReference type="NCBI Taxonomy" id="36809"/>
    <lineage>
        <taxon>Bacteria</taxon>
        <taxon>Bacillati</taxon>
        <taxon>Actinomycetota</taxon>
        <taxon>Actinomycetes</taxon>
        <taxon>Mycobacteriales</taxon>
        <taxon>Mycobacteriaceae</taxon>
        <taxon>Mycobacteroides</taxon>
    </lineage>
</organism>
<sequence>MAVIDTERTWEMVEKRLAATINERHRVVLGAVLRHMKLERDADLDGLIDTLSANPNYHFWMDGQDFGPKGRDGVRTYYAGLVRERMSVMEFAMDRLLVDDDCVVTEGFLKQIYPGAVAKSMGFAIEDLSADYLLVFRQLVLWPVDADGFIEGEDSYHSGPVSITKLVPEELPQEYRDLKGASSAL</sequence>
<reference evidence="2 4" key="2">
    <citation type="submission" date="2018-08" db="EMBL/GenBank/DDBJ databases">
        <title>Linezolid Resistance in Mycobacterium abscessus: MIC Distribution and Comprehensive Investigation of Resistance Mechanisms.</title>
        <authorList>
            <person name="Ye M."/>
            <person name="Xu L."/>
            <person name="Zou Y."/>
            <person name="Li B."/>
            <person name="Guo Q."/>
            <person name="Zhang Y."/>
            <person name="Zhan M."/>
            <person name="Xu B."/>
            <person name="Yu F."/>
            <person name="Zhang Z."/>
            <person name="Chu H."/>
        </authorList>
    </citation>
    <scope>NUCLEOTIDE SEQUENCE [LARGE SCALE GENOMIC DNA]</scope>
    <source>
        <strain evidence="2 4">G143</strain>
    </source>
</reference>
<dbReference type="EMBL" id="CSUW01000003">
    <property type="protein sequence ID" value="CPT20498.1"/>
    <property type="molecule type" value="Genomic_DNA"/>
</dbReference>
<name>A0A0U0XM15_9MYCO</name>
<gene>
    <name evidence="2" type="ORF">D2E76_18175</name>
    <name evidence="1" type="ORF">ERS075527_01717</name>
</gene>
<dbReference type="RefSeq" id="WP_005080798.1">
    <property type="nucleotide sequence ID" value="NZ_CP014955.1"/>
</dbReference>
<dbReference type="EMBL" id="QXBN01000014">
    <property type="protein sequence ID" value="RIT35349.1"/>
    <property type="molecule type" value="Genomic_DNA"/>
</dbReference>
<dbReference type="Proteomes" id="UP000038487">
    <property type="component" value="Unassembled WGS sequence"/>
</dbReference>
<evidence type="ECO:0000313" key="2">
    <source>
        <dbReference type="EMBL" id="RIT35349.1"/>
    </source>
</evidence>
<evidence type="ECO:0000313" key="4">
    <source>
        <dbReference type="Proteomes" id="UP000284557"/>
    </source>
</evidence>
<dbReference type="InterPro" id="IPR032710">
    <property type="entry name" value="NTF2-like_dom_sf"/>
</dbReference>